<keyword evidence="7 8" id="KW-0424">Laminin EGF-like domain</keyword>
<dbReference type="GO" id="GO:0009887">
    <property type="term" value="P:animal organ morphogenesis"/>
    <property type="evidence" value="ECO:0007669"/>
    <property type="project" value="TreeGrafter"/>
</dbReference>
<evidence type="ECO:0000256" key="8">
    <source>
        <dbReference type="PROSITE-ProRule" id="PRU00460"/>
    </source>
</evidence>
<comment type="caution">
    <text evidence="8">Lacks conserved residue(s) required for the propagation of feature annotation.</text>
</comment>
<organism evidence="13">
    <name type="scientific">Echinostoma caproni</name>
    <dbReference type="NCBI Taxonomy" id="27848"/>
    <lineage>
        <taxon>Eukaryota</taxon>
        <taxon>Metazoa</taxon>
        <taxon>Spiralia</taxon>
        <taxon>Lophotrochozoa</taxon>
        <taxon>Platyhelminthes</taxon>
        <taxon>Trematoda</taxon>
        <taxon>Digenea</taxon>
        <taxon>Plagiorchiida</taxon>
        <taxon>Echinostomata</taxon>
        <taxon>Echinostomatoidea</taxon>
        <taxon>Echinostomatidae</taxon>
        <taxon>Echinostoma</taxon>
    </lineage>
</organism>
<protein>
    <submittedName>
        <fullName evidence="13">Laminin EGF-like domain-containing protein</fullName>
    </submittedName>
</protein>
<evidence type="ECO:0000256" key="7">
    <source>
        <dbReference type="ARBA" id="ARBA00023292"/>
    </source>
</evidence>
<evidence type="ECO:0000256" key="4">
    <source>
        <dbReference type="ARBA" id="ARBA00022737"/>
    </source>
</evidence>
<evidence type="ECO:0000313" key="11">
    <source>
        <dbReference type="EMBL" id="VDP66604.1"/>
    </source>
</evidence>
<evidence type="ECO:0000256" key="5">
    <source>
        <dbReference type="ARBA" id="ARBA00023157"/>
    </source>
</evidence>
<evidence type="ECO:0000259" key="10">
    <source>
        <dbReference type="PROSITE" id="PS50189"/>
    </source>
</evidence>
<dbReference type="PROSITE" id="PS01248">
    <property type="entry name" value="EGF_LAM_1"/>
    <property type="match status" value="2"/>
</dbReference>
<proteinExistence type="predicted"/>
<comment type="subcellular location">
    <subcellularLocation>
        <location evidence="1">Secreted</location>
    </subcellularLocation>
</comment>
<dbReference type="GO" id="GO:0008045">
    <property type="term" value="P:motor neuron axon guidance"/>
    <property type="evidence" value="ECO:0007669"/>
    <property type="project" value="TreeGrafter"/>
</dbReference>
<sequence>MSNRVSGGICENCRHNTAGRNCQHCAEGFYRDWTKPISHESVCLPCRCHPIGSLVRHECDRRSGQCRCKQGVTGMTCDRCQENYRQTRSPTNPCTKELKSKALGIFIVQLGEDETNGTIFSHFTLTDIAPQGVALAHTPLFQASFKSRELHGTMARFEMQVIQIWRLNRQPMINSKVIYWPNAKPDSAKDNDLMGADVEQQSTRTLIPVWVHLNELRCKCPEIELGINYLVVTDFEGYTHEGRMELRFTPKTALLPWRSSWKRRLMRFRRRQNRGACDRYRDSGKLRNRLTRTSQRNSAAGNWHLTSLNRPETRFGLRDNYANPPTLSAHRSYNQFYPRKWHYPPL</sequence>
<reference evidence="13" key="1">
    <citation type="submission" date="2016-06" db="UniProtKB">
        <authorList>
            <consortium name="WormBaseParasite"/>
        </authorList>
    </citation>
    <scope>IDENTIFICATION</scope>
</reference>
<evidence type="ECO:0000256" key="1">
    <source>
        <dbReference type="ARBA" id="ARBA00004613"/>
    </source>
</evidence>
<name>A0A183A699_9TREM</name>
<keyword evidence="6" id="KW-0325">Glycoprotein</keyword>
<feature type="disulfide bond" evidence="8">
    <location>
        <begin position="80"/>
        <end position="94"/>
    </location>
</feature>
<dbReference type="GO" id="GO:0016358">
    <property type="term" value="P:dendrite development"/>
    <property type="evidence" value="ECO:0007669"/>
    <property type="project" value="TreeGrafter"/>
</dbReference>
<dbReference type="InterPro" id="IPR002049">
    <property type="entry name" value="LE_dom"/>
</dbReference>
<dbReference type="Pfam" id="PF01759">
    <property type="entry name" value="NTR"/>
    <property type="match status" value="1"/>
</dbReference>
<dbReference type="GO" id="GO:0005604">
    <property type="term" value="C:basement membrane"/>
    <property type="evidence" value="ECO:0007669"/>
    <property type="project" value="TreeGrafter"/>
</dbReference>
<dbReference type="FunFam" id="2.10.25.10:FF:000048">
    <property type="entry name" value="Netrin 3"/>
    <property type="match status" value="1"/>
</dbReference>
<feature type="domain" description="NTR" evidence="10">
    <location>
        <begin position="77"/>
        <end position="277"/>
    </location>
</feature>
<gene>
    <name evidence="11" type="ORF">ECPE_LOCUS2484</name>
</gene>
<keyword evidence="4" id="KW-0677">Repeat</keyword>
<dbReference type="Pfam" id="PF24973">
    <property type="entry name" value="EGF_LMN_ATRN"/>
    <property type="match status" value="1"/>
</dbReference>
<accession>A0A183A699</accession>
<dbReference type="PROSITE" id="PS50027">
    <property type="entry name" value="EGF_LAM_2"/>
    <property type="match status" value="1"/>
</dbReference>
<keyword evidence="12" id="KW-1185">Reference proteome</keyword>
<feature type="domain" description="Laminin EGF-like" evidence="9">
    <location>
        <begin position="46"/>
        <end position="96"/>
    </location>
</feature>
<dbReference type="CDD" id="cd00055">
    <property type="entry name" value="EGF_Lam"/>
    <property type="match status" value="2"/>
</dbReference>
<dbReference type="GO" id="GO:0005576">
    <property type="term" value="C:extracellular region"/>
    <property type="evidence" value="ECO:0007669"/>
    <property type="project" value="UniProtKB-SubCell"/>
</dbReference>
<dbReference type="SMART" id="SM00180">
    <property type="entry name" value="EGF_Lam"/>
    <property type="match status" value="2"/>
</dbReference>
<dbReference type="AlphaFoldDB" id="A0A183A699"/>
<evidence type="ECO:0000313" key="13">
    <source>
        <dbReference type="WBParaSite" id="ECPE_0000248401-mRNA-1"/>
    </source>
</evidence>
<evidence type="ECO:0000259" key="9">
    <source>
        <dbReference type="PROSITE" id="PS50027"/>
    </source>
</evidence>
<dbReference type="InterPro" id="IPR001134">
    <property type="entry name" value="Netrin_domain"/>
</dbReference>
<evidence type="ECO:0000313" key="12">
    <source>
        <dbReference type="Proteomes" id="UP000272942"/>
    </source>
</evidence>
<dbReference type="PANTHER" id="PTHR10574:SF365">
    <property type="entry name" value="NETRIN-A-RELATED"/>
    <property type="match status" value="1"/>
</dbReference>
<evidence type="ECO:0000256" key="3">
    <source>
        <dbReference type="ARBA" id="ARBA00022729"/>
    </source>
</evidence>
<dbReference type="PROSITE" id="PS50189">
    <property type="entry name" value="NTR"/>
    <property type="match status" value="1"/>
</dbReference>
<reference evidence="11 12" key="2">
    <citation type="submission" date="2018-11" db="EMBL/GenBank/DDBJ databases">
        <authorList>
            <consortium name="Pathogen Informatics"/>
        </authorList>
    </citation>
    <scope>NUCLEOTIDE SEQUENCE [LARGE SCALE GENOMIC DNA]</scope>
    <source>
        <strain evidence="11 12">Egypt</strain>
    </source>
</reference>
<dbReference type="WBParaSite" id="ECPE_0000248401-mRNA-1">
    <property type="protein sequence ID" value="ECPE_0000248401-mRNA-1"/>
    <property type="gene ID" value="ECPE_0000248401"/>
</dbReference>
<dbReference type="InterPro" id="IPR056863">
    <property type="entry name" value="LMN_ATRN_NET-like_EGF"/>
</dbReference>
<dbReference type="GO" id="GO:0009888">
    <property type="term" value="P:tissue development"/>
    <property type="evidence" value="ECO:0007669"/>
    <property type="project" value="TreeGrafter"/>
</dbReference>
<dbReference type="Proteomes" id="UP000272942">
    <property type="component" value="Unassembled WGS sequence"/>
</dbReference>
<dbReference type="InterPro" id="IPR018933">
    <property type="entry name" value="Netrin_module_non-TIMP"/>
</dbReference>
<dbReference type="OrthoDB" id="5984158at2759"/>
<evidence type="ECO:0000256" key="6">
    <source>
        <dbReference type="ARBA" id="ARBA00023180"/>
    </source>
</evidence>
<keyword evidence="3" id="KW-0732">Signal</keyword>
<feature type="disulfide bond" evidence="8">
    <location>
        <begin position="68"/>
        <end position="77"/>
    </location>
</feature>
<dbReference type="Gene3D" id="2.10.25.10">
    <property type="entry name" value="Laminin"/>
    <property type="match status" value="2"/>
</dbReference>
<dbReference type="InterPro" id="IPR008993">
    <property type="entry name" value="TIMP-like_OB-fold"/>
</dbReference>
<dbReference type="SUPFAM" id="SSF57196">
    <property type="entry name" value="EGF/Laminin"/>
    <property type="match status" value="1"/>
</dbReference>
<dbReference type="Pfam" id="PF00053">
    <property type="entry name" value="EGF_laminin"/>
    <property type="match status" value="1"/>
</dbReference>
<evidence type="ECO:0000256" key="2">
    <source>
        <dbReference type="ARBA" id="ARBA00022525"/>
    </source>
</evidence>
<dbReference type="InterPro" id="IPR050440">
    <property type="entry name" value="Laminin/Netrin_ECM"/>
</dbReference>
<keyword evidence="2" id="KW-0964">Secreted</keyword>
<dbReference type="FunFam" id="2.10.25.10:FF:000188">
    <property type="entry name" value="Laminin subunit gamma 2"/>
    <property type="match status" value="1"/>
</dbReference>
<keyword evidence="5 8" id="KW-1015">Disulfide bond</keyword>
<dbReference type="SUPFAM" id="SSF50242">
    <property type="entry name" value="TIMP-like"/>
    <property type="match status" value="1"/>
</dbReference>
<dbReference type="EMBL" id="UZAN01039642">
    <property type="protein sequence ID" value="VDP66604.1"/>
    <property type="molecule type" value="Genomic_DNA"/>
</dbReference>
<dbReference type="PANTHER" id="PTHR10574">
    <property type="entry name" value="NETRIN/LAMININ-RELATED"/>
    <property type="match status" value="1"/>
</dbReference>